<comment type="caution">
    <text evidence="1">The sequence shown here is derived from an EMBL/GenBank/DDBJ whole genome shotgun (WGS) entry which is preliminary data.</text>
</comment>
<organism evidence="1 2">
    <name type="scientific">Hoeflea poritis</name>
    <dbReference type="NCBI Taxonomy" id="2993659"/>
    <lineage>
        <taxon>Bacteria</taxon>
        <taxon>Pseudomonadati</taxon>
        <taxon>Pseudomonadota</taxon>
        <taxon>Alphaproteobacteria</taxon>
        <taxon>Hyphomicrobiales</taxon>
        <taxon>Rhizobiaceae</taxon>
        <taxon>Hoeflea</taxon>
    </lineage>
</organism>
<dbReference type="EMBL" id="JAPJZH010000006">
    <property type="protein sequence ID" value="MDA4845952.1"/>
    <property type="molecule type" value="Genomic_DNA"/>
</dbReference>
<evidence type="ECO:0008006" key="3">
    <source>
        <dbReference type="Google" id="ProtNLM"/>
    </source>
</evidence>
<proteinExistence type="predicted"/>
<evidence type="ECO:0000313" key="1">
    <source>
        <dbReference type="EMBL" id="MDA4845952.1"/>
    </source>
</evidence>
<dbReference type="RefSeq" id="WP_271089660.1">
    <property type="nucleotide sequence ID" value="NZ_JAPJZH010000006.1"/>
</dbReference>
<evidence type="ECO:0000313" key="2">
    <source>
        <dbReference type="Proteomes" id="UP001148313"/>
    </source>
</evidence>
<name>A0ABT4VMN5_9HYPH</name>
<protein>
    <recommendedName>
        <fullName evidence="3">Tail fiber protein</fullName>
    </recommendedName>
</protein>
<sequence>MTDILFANNAASTLAADINNSQTTLTVQSADQDEFPAPTGNKYFLVTLEDSGGNREIVKCTGRTTNVLTIVRGQDGTVARAFISGDAVSMRMTKAGIEAIQADNTNVAAAGAAMAGNNLSDLGNIATAVANLGLTIGSQVQAFSAVLAATTASFTSALKAKLDGIEPGADVTDTANVTAAGALMDSEVDADIKTLTLPANTTISAAGAALIDDADAAAQRATLALGTSATYDITDGSSYWNGVPVVRSDGVMEIGRYIDFHNSDTDVSDYAFRIETGGGNTKLVANPGSGSAGYFYFSNGPDDVAVADGGTGRGSHTAYGVICGGTTATGAQQSVAGLGAAGQPLVSNGAGALPSFQHLKGVQAWVKFDDAGVISASENVTSVTDSGTGDFTINLAITMANANYVVAGSIQKAAELDNVLSVDGQTTTTVGIAVADVGAGTRDDPDYIFVAIIGERA</sequence>
<reference evidence="1" key="1">
    <citation type="submission" date="2022-11" db="EMBL/GenBank/DDBJ databases">
        <title>Hoeflea poritis sp. nov., isolated from scleractinian coral Porites lutea.</title>
        <authorList>
            <person name="Zhang G."/>
            <person name="Wei Q."/>
            <person name="Cai L."/>
        </authorList>
    </citation>
    <scope>NUCLEOTIDE SEQUENCE</scope>
    <source>
        <strain evidence="1">E7-10</strain>
    </source>
</reference>
<dbReference type="Proteomes" id="UP001148313">
    <property type="component" value="Unassembled WGS sequence"/>
</dbReference>
<keyword evidence="2" id="KW-1185">Reference proteome</keyword>
<accession>A0ABT4VMN5</accession>
<gene>
    <name evidence="1" type="ORF">OOZ53_11370</name>
</gene>